<evidence type="ECO:0000256" key="3">
    <source>
        <dbReference type="ARBA" id="ARBA00022989"/>
    </source>
</evidence>
<feature type="region of interest" description="Disordered" evidence="5">
    <location>
        <begin position="1"/>
        <end position="46"/>
    </location>
</feature>
<reference evidence="7" key="1">
    <citation type="submission" date="2015-01" db="EMBL/GenBank/DDBJ databases">
        <authorList>
            <person name="Durling Mikael"/>
        </authorList>
    </citation>
    <scope>NUCLEOTIDE SEQUENCE</scope>
</reference>
<evidence type="ECO:0000256" key="6">
    <source>
        <dbReference type="SAM" id="Phobius"/>
    </source>
</evidence>
<sequence>MDPQNINLRLGDTADMQILPGSGQPPHDEGAGGNSDRTAQNPLCRGPSCTPIDLEESQNRILQLLGAWLNETISTHAKNVPTNNEPVFIQAIDRGTRDLGVCRGPFWPYPKFSEEEFIELSDAGIQDSKDLEATLQVFPFAWPQSMKHADTLQDYHFAPKITHLEWSRHSKAPIEPIDITAKTDCPFMYSVGEIETRNQLRTSPDGFTGSICFMHVKNYADILSTREIAHIGTHLLEGLLSQSDYNDMGLKPSRWVTDFVFPLCRKIDFRHDNRAWGWPVAWSHDPAEQDGCPCHVFAGIMHHMQCLSLAPRPDVKELLGVPPDRKVEGLSLNRQYGALVKDKNIFIGERRISIAVTALCNRSMEPGTKDLKPGLERYNAMCVVSPGSEDSDDLGRLLSTIRTSRYSGFAQFDEEHVPVAAFLMIYASIIPLWSSFWITFLDGIDACFNVEPQNLLIRGSTSDPAVNSVLDESLLQTETHFQILQLLRIAALWVGTAVREFQSARADIMEPDTNNPFLFNLRHLWDDVEKMLEDHSKKIISRIDRKTEEIKSLRDGLFHATSLGEATRGTQINEYIFVFTVMTIVFLPLNFIASLYSNSISLFDARDNTYLGRFSVILLGVSMCTYIVSFFMIWVVRRGGLKRFHWMWRQSVGKLDLRDLRMPKRRATGNLDAFGVAV</sequence>
<organism evidence="7">
    <name type="scientific">Bionectria ochroleuca</name>
    <name type="common">Gliocladium roseum</name>
    <dbReference type="NCBI Taxonomy" id="29856"/>
    <lineage>
        <taxon>Eukaryota</taxon>
        <taxon>Fungi</taxon>
        <taxon>Dikarya</taxon>
        <taxon>Ascomycota</taxon>
        <taxon>Pezizomycotina</taxon>
        <taxon>Sordariomycetes</taxon>
        <taxon>Hypocreomycetidae</taxon>
        <taxon>Hypocreales</taxon>
        <taxon>Bionectriaceae</taxon>
        <taxon>Clonostachys</taxon>
    </lineage>
</organism>
<dbReference type="EMBL" id="CDPU01000009">
    <property type="protein sequence ID" value="CEO48176.1"/>
    <property type="molecule type" value="Genomic_DNA"/>
</dbReference>
<keyword evidence="2 6" id="KW-0812">Transmembrane</keyword>
<feature type="transmembrane region" description="Helical" evidence="6">
    <location>
        <begin position="419"/>
        <end position="440"/>
    </location>
</feature>
<evidence type="ECO:0000256" key="1">
    <source>
        <dbReference type="ARBA" id="ARBA00004141"/>
    </source>
</evidence>
<dbReference type="SUPFAM" id="SSF144083">
    <property type="entry name" value="Magnesium transport protein CorA, transmembrane region"/>
    <property type="match status" value="1"/>
</dbReference>
<evidence type="ECO:0000256" key="4">
    <source>
        <dbReference type="ARBA" id="ARBA00023136"/>
    </source>
</evidence>
<dbReference type="InterPro" id="IPR002523">
    <property type="entry name" value="MgTranspt_CorA/ZnTranspt_ZntB"/>
</dbReference>
<gene>
    <name evidence="7" type="ORF">BN869_000004232_1</name>
</gene>
<evidence type="ECO:0000256" key="5">
    <source>
        <dbReference type="SAM" id="MobiDB-lite"/>
    </source>
</evidence>
<name>A0A0B7K0B3_BIOOC</name>
<evidence type="ECO:0000256" key="2">
    <source>
        <dbReference type="ARBA" id="ARBA00022692"/>
    </source>
</evidence>
<comment type="subcellular location">
    <subcellularLocation>
        <location evidence="1">Membrane</location>
        <topology evidence="1">Multi-pass membrane protein</topology>
    </subcellularLocation>
</comment>
<accession>A0A0B7K0B3</accession>
<dbReference type="AlphaFoldDB" id="A0A0B7K0B3"/>
<feature type="transmembrane region" description="Helical" evidence="6">
    <location>
        <begin position="616"/>
        <end position="636"/>
    </location>
</feature>
<proteinExistence type="predicted"/>
<keyword evidence="3 6" id="KW-1133">Transmembrane helix</keyword>
<dbReference type="GO" id="GO:0016020">
    <property type="term" value="C:membrane"/>
    <property type="evidence" value="ECO:0007669"/>
    <property type="project" value="UniProtKB-SubCell"/>
</dbReference>
<dbReference type="Pfam" id="PF01544">
    <property type="entry name" value="CorA"/>
    <property type="match status" value="1"/>
</dbReference>
<dbReference type="Gene3D" id="1.20.58.340">
    <property type="entry name" value="Magnesium transport protein CorA, transmembrane region"/>
    <property type="match status" value="1"/>
</dbReference>
<protein>
    <submittedName>
        <fullName evidence="7">Uncharacterized protein</fullName>
    </submittedName>
</protein>
<evidence type="ECO:0000313" key="7">
    <source>
        <dbReference type="EMBL" id="CEO48176.1"/>
    </source>
</evidence>
<feature type="transmembrane region" description="Helical" evidence="6">
    <location>
        <begin position="575"/>
        <end position="596"/>
    </location>
</feature>
<dbReference type="InterPro" id="IPR045863">
    <property type="entry name" value="CorA_TM1_TM2"/>
</dbReference>
<keyword evidence="4 6" id="KW-0472">Membrane</keyword>
<dbReference type="GO" id="GO:0046873">
    <property type="term" value="F:metal ion transmembrane transporter activity"/>
    <property type="evidence" value="ECO:0007669"/>
    <property type="project" value="InterPro"/>
</dbReference>